<dbReference type="SUPFAM" id="SSF54637">
    <property type="entry name" value="Thioesterase/thiol ester dehydrase-isomerase"/>
    <property type="match status" value="2"/>
</dbReference>
<sequence length="315" mass="34578">MSTAAFDTPIDDTGTALAGPWRQPRQMLHAQVYDSHASIHDDATAQKLGFKGGTIEGPTHFSQFAPLCERLWGQQWFETGCLSAHYRSAAYEGEEVQAIVDKPADGVRHISIRMVKRDGTEVLRGSASVGTDAPPSALDQRLTELKPLTDAVILRDITVGMATAPQTVKMDADQHMGELYPFSLADKLKVITEPSPYYHASSPWGRPIIPMEMLSVLFQHVSKQDGLPVRGPAVGLFADQEIRLITGPLFVGESYRIQRKVVALSGSKRTESLWARTEAFDSSGRLVATMLLNSATLKDSYAAYEQEYAELKRGA</sequence>
<accession>A0A418VDQ7</accession>
<dbReference type="OrthoDB" id="8834965at2"/>
<dbReference type="EMBL" id="QYYD01000012">
    <property type="protein sequence ID" value="RJF74135.1"/>
    <property type="molecule type" value="Genomic_DNA"/>
</dbReference>
<dbReference type="InterPro" id="IPR029069">
    <property type="entry name" value="HotDog_dom_sf"/>
</dbReference>
<dbReference type="Proteomes" id="UP000285523">
    <property type="component" value="Unassembled WGS sequence"/>
</dbReference>
<proteinExistence type="predicted"/>
<dbReference type="RefSeq" id="WP_119857122.1">
    <property type="nucleotide sequence ID" value="NZ_QYYD01000012.1"/>
</dbReference>
<evidence type="ECO:0008006" key="3">
    <source>
        <dbReference type="Google" id="ProtNLM"/>
    </source>
</evidence>
<gene>
    <name evidence="1" type="ORF">D4Q52_13305</name>
</gene>
<evidence type="ECO:0000313" key="1">
    <source>
        <dbReference type="EMBL" id="RJF74135.1"/>
    </source>
</evidence>
<dbReference type="Gene3D" id="3.10.129.10">
    <property type="entry name" value="Hotdog Thioesterase"/>
    <property type="match status" value="1"/>
</dbReference>
<comment type="caution">
    <text evidence="1">The sequence shown here is derived from an EMBL/GenBank/DDBJ whole genome shotgun (WGS) entry which is preliminary data.</text>
</comment>
<dbReference type="AlphaFoldDB" id="A0A418VDQ7"/>
<name>A0A418VDQ7_RHOPL</name>
<reference evidence="1 2" key="1">
    <citation type="submission" date="2018-09" db="EMBL/GenBank/DDBJ databases">
        <title>Draft genome sequence of Rhodopseudomonas palustris 2.1.18.</title>
        <authorList>
            <person name="Robertson S.L."/>
            <person name="Meyer T.E."/>
            <person name="Kyndt J.A."/>
        </authorList>
    </citation>
    <scope>NUCLEOTIDE SEQUENCE [LARGE SCALE GENOMIC DNA]</scope>
    <source>
        <strain evidence="1 2">2.1.18</strain>
    </source>
</reference>
<protein>
    <recommendedName>
        <fullName evidence="3">N-terminal of MaoC-like dehydratase domain-containing protein</fullName>
    </recommendedName>
</protein>
<organism evidence="1 2">
    <name type="scientific">Rhodopseudomonas palustris</name>
    <dbReference type="NCBI Taxonomy" id="1076"/>
    <lineage>
        <taxon>Bacteria</taxon>
        <taxon>Pseudomonadati</taxon>
        <taxon>Pseudomonadota</taxon>
        <taxon>Alphaproteobacteria</taxon>
        <taxon>Hyphomicrobiales</taxon>
        <taxon>Nitrobacteraceae</taxon>
        <taxon>Rhodopseudomonas</taxon>
    </lineage>
</organism>
<evidence type="ECO:0000313" key="2">
    <source>
        <dbReference type="Proteomes" id="UP000285523"/>
    </source>
</evidence>